<evidence type="ECO:0000313" key="1">
    <source>
        <dbReference type="EMBL" id="KAF3966094.1"/>
    </source>
</evidence>
<keyword evidence="2" id="KW-1185">Reference proteome</keyword>
<sequence length="186" mass="21607">MTNEKVPAPSSERCKWQTRTSGWIKKYFVDKKLNKNCFLLFARELTIDWGDNSEYWIWTYDKDASGEDIEVAELLKVCWLKITGMIWTVNLSPGTLYEIIFVVKVKEGGNVSNFSLNLSIIPHHLERIIRHHSLEEDALGNWIEIQVGEFKMSPEMVGNMIFHLEEATPEWKHGLLVKCAIIRPKN</sequence>
<dbReference type="InterPro" id="IPR052147">
    <property type="entry name" value="PP2-like/Lectin"/>
</dbReference>
<dbReference type="Proteomes" id="UP000737018">
    <property type="component" value="Unassembled WGS sequence"/>
</dbReference>
<accession>A0A8J4RJM3</accession>
<dbReference type="PANTHER" id="PTHR48478:SF1">
    <property type="entry name" value="LECTIN-LIKE"/>
    <property type="match status" value="1"/>
</dbReference>
<evidence type="ECO:0000313" key="2">
    <source>
        <dbReference type="Proteomes" id="UP000737018"/>
    </source>
</evidence>
<dbReference type="GO" id="GO:0030246">
    <property type="term" value="F:carbohydrate binding"/>
    <property type="evidence" value="ECO:0007669"/>
    <property type="project" value="InterPro"/>
</dbReference>
<dbReference type="OrthoDB" id="533833at2759"/>
<organism evidence="1 2">
    <name type="scientific">Castanea mollissima</name>
    <name type="common">Chinese chestnut</name>
    <dbReference type="NCBI Taxonomy" id="60419"/>
    <lineage>
        <taxon>Eukaryota</taxon>
        <taxon>Viridiplantae</taxon>
        <taxon>Streptophyta</taxon>
        <taxon>Embryophyta</taxon>
        <taxon>Tracheophyta</taxon>
        <taxon>Spermatophyta</taxon>
        <taxon>Magnoliopsida</taxon>
        <taxon>eudicotyledons</taxon>
        <taxon>Gunneridae</taxon>
        <taxon>Pentapetalae</taxon>
        <taxon>rosids</taxon>
        <taxon>fabids</taxon>
        <taxon>Fagales</taxon>
        <taxon>Fagaceae</taxon>
        <taxon>Castanea</taxon>
    </lineage>
</organism>
<proteinExistence type="predicted"/>
<protein>
    <submittedName>
        <fullName evidence="1">Uncharacterized protein</fullName>
    </submittedName>
</protein>
<gene>
    <name evidence="1" type="ORF">CMV_009776</name>
</gene>
<dbReference type="EMBL" id="JRKL02001093">
    <property type="protein sequence ID" value="KAF3966094.1"/>
    <property type="molecule type" value="Genomic_DNA"/>
</dbReference>
<dbReference type="AlphaFoldDB" id="A0A8J4RJM3"/>
<dbReference type="InterPro" id="IPR025886">
    <property type="entry name" value="PP2-like"/>
</dbReference>
<reference evidence="1" key="1">
    <citation type="submission" date="2020-03" db="EMBL/GenBank/DDBJ databases">
        <title>Castanea mollissima Vanexum genome sequencing.</title>
        <authorList>
            <person name="Staton M."/>
        </authorList>
    </citation>
    <scope>NUCLEOTIDE SEQUENCE</scope>
    <source>
        <tissue evidence="1">Leaf</tissue>
    </source>
</reference>
<comment type="caution">
    <text evidence="1">The sequence shown here is derived from an EMBL/GenBank/DDBJ whole genome shotgun (WGS) entry which is preliminary data.</text>
</comment>
<name>A0A8J4RJM3_9ROSI</name>
<dbReference type="Pfam" id="PF14299">
    <property type="entry name" value="PP2"/>
    <property type="match status" value="1"/>
</dbReference>
<dbReference type="PANTHER" id="PTHR48478">
    <property type="entry name" value="LECTIN-LIKE"/>
    <property type="match status" value="1"/>
</dbReference>